<evidence type="ECO:0000256" key="11">
    <source>
        <dbReference type="ARBA" id="ARBA00045804"/>
    </source>
</evidence>
<organism evidence="17 18">
    <name type="scientific">Scleropages formosus</name>
    <name type="common">Asian bonytongue</name>
    <name type="synonym">Osteoglossum formosum</name>
    <dbReference type="NCBI Taxonomy" id="113540"/>
    <lineage>
        <taxon>Eukaryota</taxon>
        <taxon>Metazoa</taxon>
        <taxon>Chordata</taxon>
        <taxon>Craniata</taxon>
        <taxon>Vertebrata</taxon>
        <taxon>Euteleostomi</taxon>
        <taxon>Actinopterygii</taxon>
        <taxon>Neopterygii</taxon>
        <taxon>Teleostei</taxon>
        <taxon>Osteoglossocephala</taxon>
        <taxon>Osteoglossomorpha</taxon>
        <taxon>Osteoglossiformes</taxon>
        <taxon>Osteoglossidae</taxon>
        <taxon>Scleropages</taxon>
    </lineage>
</organism>
<dbReference type="Pfam" id="PF00085">
    <property type="entry name" value="Thioredoxin"/>
    <property type="match status" value="1"/>
</dbReference>
<dbReference type="Pfam" id="PF18108">
    <property type="entry name" value="QSOX_Trx1"/>
    <property type="match status" value="1"/>
</dbReference>
<dbReference type="STRING" id="113540.ENSSFOP00015026779"/>
<comment type="catalytic activity">
    <reaction evidence="12 13">
        <text>2 R'C(R)SH + O2 = R'C(R)S-S(R)CR' + H2O2</text>
        <dbReference type="Rhea" id="RHEA:17357"/>
        <dbReference type="ChEBI" id="CHEBI:15379"/>
        <dbReference type="ChEBI" id="CHEBI:16240"/>
        <dbReference type="ChEBI" id="CHEBI:16520"/>
        <dbReference type="ChEBI" id="CHEBI:17412"/>
        <dbReference type="EC" id="1.8.3.2"/>
    </reaction>
</comment>
<keyword evidence="8 13" id="KW-0560">Oxidoreductase</keyword>
<keyword evidence="6" id="KW-0732">Signal</keyword>
<dbReference type="PANTHER" id="PTHR22897:SF6">
    <property type="entry name" value="SULFHYDRYL OXIDASE 1"/>
    <property type="match status" value="1"/>
</dbReference>
<comment type="similarity">
    <text evidence="3 13">Belongs to the quiescin-sulfhydryl oxidase (QSOX) family.</text>
</comment>
<dbReference type="Proteomes" id="UP000034805">
    <property type="component" value="Unassembled WGS sequence"/>
</dbReference>
<evidence type="ECO:0000256" key="3">
    <source>
        <dbReference type="ARBA" id="ARBA00006041"/>
    </source>
</evidence>
<evidence type="ECO:0000256" key="13">
    <source>
        <dbReference type="RuleBase" id="RU371123"/>
    </source>
</evidence>
<comment type="subcellular location">
    <subcellularLocation>
        <location evidence="2">Secreted</location>
    </subcellularLocation>
</comment>
<dbReference type="PRINTS" id="PR00421">
    <property type="entry name" value="THIOREDOXIN"/>
</dbReference>
<dbReference type="CDD" id="cd02992">
    <property type="entry name" value="PDI_a_QSOX"/>
    <property type="match status" value="1"/>
</dbReference>
<keyword evidence="13" id="KW-0812">Transmembrane</keyword>
<dbReference type="FunFam" id="3.40.30.10:FF:000073">
    <property type="entry name" value="Sulfhydryl oxidase"/>
    <property type="match status" value="1"/>
</dbReference>
<proteinExistence type="inferred from homology"/>
<dbReference type="InterPro" id="IPR042568">
    <property type="entry name" value="QSOX_FAD-bd_sf"/>
</dbReference>
<feature type="domain" description="ERV/ALR sulfhydryl oxidase" evidence="15">
    <location>
        <begin position="448"/>
        <end position="549"/>
    </location>
</feature>
<keyword evidence="9" id="KW-1015">Disulfide bond</keyword>
<dbReference type="InterPro" id="IPR036774">
    <property type="entry name" value="ERV/ALR_sulphydryl_oxid_sf"/>
</dbReference>
<keyword evidence="7 13" id="KW-0274">FAD</keyword>
<feature type="compositionally biased region" description="Acidic residues" evidence="14">
    <location>
        <begin position="629"/>
        <end position="645"/>
    </location>
</feature>
<dbReference type="PROSITE" id="PS00194">
    <property type="entry name" value="THIOREDOXIN_1"/>
    <property type="match status" value="1"/>
</dbReference>
<dbReference type="PROSITE" id="PS51352">
    <property type="entry name" value="THIOREDOXIN_2"/>
    <property type="match status" value="1"/>
</dbReference>
<dbReference type="GO" id="GO:0016971">
    <property type="term" value="F:flavin-dependent sulfhydryl oxidase activity"/>
    <property type="evidence" value="ECO:0007669"/>
    <property type="project" value="InterPro"/>
</dbReference>
<evidence type="ECO:0000256" key="5">
    <source>
        <dbReference type="ARBA" id="ARBA00022630"/>
    </source>
</evidence>
<dbReference type="InterPro" id="IPR017937">
    <property type="entry name" value="Thioredoxin_CS"/>
</dbReference>
<dbReference type="SUPFAM" id="SSF52833">
    <property type="entry name" value="Thioredoxin-like"/>
    <property type="match status" value="1"/>
</dbReference>
<evidence type="ECO:0000256" key="6">
    <source>
        <dbReference type="ARBA" id="ARBA00022729"/>
    </source>
</evidence>
<dbReference type="FunFam" id="3.40.30.10:FF:000080">
    <property type="entry name" value="Sulfhydryl oxidase"/>
    <property type="match status" value="1"/>
</dbReference>
<dbReference type="PANTHER" id="PTHR22897">
    <property type="entry name" value="QUIESCIN Q6-RELATED SULFHYDRYL OXIDASE"/>
    <property type="match status" value="1"/>
</dbReference>
<comment type="caution">
    <text evidence="17">The sequence shown here is derived from an EMBL/GenBank/DDBJ whole genome shotgun (WGS) entry which is preliminary data.</text>
</comment>
<comment type="function">
    <text evidence="11">Catalyzes the oxidation of sulfhydryl groups in peptide and protein thiols to disulfides with the reduction of oxygen to hydrogen peroxide. Plays a role in disulfide bond formation in a variety of extracellular proteins. In fibroblasts, required for normal incorporation of laminin into the extracellular matrix, and thereby for normal cell-cell adhesion and cell migration.</text>
</comment>
<dbReference type="GO" id="GO:0000139">
    <property type="term" value="C:Golgi membrane"/>
    <property type="evidence" value="ECO:0007669"/>
    <property type="project" value="TreeGrafter"/>
</dbReference>
<keyword evidence="13" id="KW-1133">Transmembrane helix</keyword>
<protein>
    <recommendedName>
        <fullName evidence="13">Sulfhydryl oxidase</fullName>
        <ecNumber evidence="13">1.8.3.2</ecNumber>
    </recommendedName>
</protein>
<evidence type="ECO:0000256" key="12">
    <source>
        <dbReference type="ARBA" id="ARBA00048864"/>
    </source>
</evidence>
<evidence type="ECO:0000313" key="18">
    <source>
        <dbReference type="Proteomes" id="UP000034805"/>
    </source>
</evidence>
<dbReference type="Pfam" id="PF18371">
    <property type="entry name" value="FAD_SOX"/>
    <property type="match status" value="1"/>
</dbReference>
<dbReference type="SUPFAM" id="SSF69000">
    <property type="entry name" value="FAD-dependent thiol oxidase"/>
    <property type="match status" value="1"/>
</dbReference>
<evidence type="ECO:0000256" key="14">
    <source>
        <dbReference type="SAM" id="MobiDB-lite"/>
    </source>
</evidence>
<evidence type="ECO:0000256" key="9">
    <source>
        <dbReference type="ARBA" id="ARBA00023157"/>
    </source>
</evidence>
<gene>
    <name evidence="17" type="ORF">Z043_108174</name>
</gene>
<dbReference type="FunFam" id="1.20.120.310:FF:000001">
    <property type="entry name" value="Sulfhydryl oxidase"/>
    <property type="match status" value="1"/>
</dbReference>
<evidence type="ECO:0000313" key="17">
    <source>
        <dbReference type="EMBL" id="KPP72794.1"/>
    </source>
</evidence>
<dbReference type="InterPro" id="IPR040986">
    <property type="entry name" value="QSOX_FAD-bd_dom"/>
</dbReference>
<name>A0A0P7X7I7_SCLFO</name>
<dbReference type="InterPro" id="IPR041269">
    <property type="entry name" value="QSOX_Trx1"/>
</dbReference>
<evidence type="ECO:0000256" key="2">
    <source>
        <dbReference type="ARBA" id="ARBA00004613"/>
    </source>
</evidence>
<evidence type="ECO:0000256" key="8">
    <source>
        <dbReference type="ARBA" id="ARBA00023002"/>
    </source>
</evidence>
<evidence type="ECO:0000259" key="15">
    <source>
        <dbReference type="PROSITE" id="PS51324"/>
    </source>
</evidence>
<evidence type="ECO:0000256" key="1">
    <source>
        <dbReference type="ARBA" id="ARBA00001974"/>
    </source>
</evidence>
<evidence type="ECO:0000259" key="16">
    <source>
        <dbReference type="PROSITE" id="PS51352"/>
    </source>
</evidence>
<feature type="non-terminal residue" evidence="17">
    <location>
        <position position="1"/>
    </location>
</feature>
<dbReference type="AlphaFoldDB" id="A0A0P7X7I7"/>
<evidence type="ECO:0000256" key="4">
    <source>
        <dbReference type="ARBA" id="ARBA00022525"/>
    </source>
</evidence>
<dbReference type="InterPro" id="IPR013766">
    <property type="entry name" value="Thioredoxin_domain"/>
</dbReference>
<dbReference type="PROSITE" id="PS51324">
    <property type="entry name" value="ERV_ALR"/>
    <property type="match status" value="1"/>
</dbReference>
<dbReference type="Gene3D" id="1.20.120.1960">
    <property type="entry name" value="QSOX sulfhydryl oxidase domain"/>
    <property type="match status" value="1"/>
</dbReference>
<dbReference type="EC" id="1.8.3.2" evidence="13"/>
<dbReference type="Gene3D" id="1.20.120.310">
    <property type="entry name" value="ERV/ALR sulfhydryl oxidase domain"/>
    <property type="match status" value="1"/>
</dbReference>
<dbReference type="Gene3D" id="3.40.30.10">
    <property type="entry name" value="Glutaredoxin"/>
    <property type="match status" value="2"/>
</dbReference>
<dbReference type="Pfam" id="PF04777">
    <property type="entry name" value="Evr1_Alr"/>
    <property type="match status" value="1"/>
</dbReference>
<feature type="region of interest" description="Disordered" evidence="14">
    <location>
        <begin position="629"/>
        <end position="696"/>
    </location>
</feature>
<keyword evidence="10" id="KW-0325">Glycoprotein</keyword>
<sequence>REEERLAATGTACERQVRSESRPLVEQEQLFPVSLSLTARRSNMARFRRCASRRSASPPRSSPQVLVLALSACALLPWGAQAGLYTQSDQVVLLTTSTVDSVLFNSSVAVVVEFYASWCGHCVSFAPLWKSLARDTREWKPAVDLAVIDCADSENWEVCTRFGIRGYPTLKFFHAYSSKESTGVLFQVPMRNLTTLRRHIINMVETYKDSWPPACPPLEPASQVEIDKFFETNSVEHLALVFEKADSYVGREVILDLLQFENIAVRRVLDTEEGLVSRFGVTDFPSCYLYYPDGHFTRLRLQMEGRTFFSYALQRLPGVVRSGKPPPLASDISPNNTEMQWKHFNRTRVYMADLESALHYSLRLELAAHPTISGGALTALKRYISILAKHFPGRRVVRNLLQAADTWLQSQEDPEISYKSLLAVLDNKAGTPEAVLPKGLQWVGCQGSKPHFRRYPCSMWTLFHVITVEALNSSISDAQDILQAFRGYVYYYFGCRECAAHFEHMAKESMNLVKKLSDAILWLWSRHNRVNNRLAGALSEDPHFPKVQWPPPELCPKCHSLELGDHAWNYREVLSFLQEYYSANRILLDYLEPETELLRRQRGHQVIPKENEEVTGDHTARAARDVHEDLEEGQVQEEPPQEDQEEHPGMEDNQELDADQFADPGEGGNDVTPDLPPWKKAAPEEAAARRPSIVGLRPREPREDIVDLDSFVNQHYKAKALRAALISQRARKALPRQHEGGELQDVGLQPMEPDQFSWGEKQRLQKRALTGKYTGLEEEEELDVRSQSIRGPWMSVLSLGFSRLDVSLCMLLYMLSSLCLLAMYHYFQLRVRHRRGKVALP</sequence>
<evidence type="ECO:0000256" key="7">
    <source>
        <dbReference type="ARBA" id="ARBA00022827"/>
    </source>
</evidence>
<reference evidence="17 18" key="1">
    <citation type="submission" date="2015-08" db="EMBL/GenBank/DDBJ databases">
        <title>The genome of the Asian arowana (Scleropages formosus).</title>
        <authorList>
            <person name="Tan M.H."/>
            <person name="Gan H.M."/>
            <person name="Croft L.J."/>
            <person name="Austin C.M."/>
        </authorList>
    </citation>
    <scope>NUCLEOTIDE SEQUENCE [LARGE SCALE GENOMIC DNA]</scope>
    <source>
        <strain evidence="17">Aro1</strain>
    </source>
</reference>
<accession>A0A0P7X7I7</accession>
<evidence type="ECO:0000256" key="10">
    <source>
        <dbReference type="ARBA" id="ARBA00023180"/>
    </source>
</evidence>
<feature type="domain" description="Thioredoxin" evidence="16">
    <location>
        <begin position="56"/>
        <end position="205"/>
    </location>
</feature>
<dbReference type="GO" id="GO:0005615">
    <property type="term" value="C:extracellular space"/>
    <property type="evidence" value="ECO:0007669"/>
    <property type="project" value="TreeGrafter"/>
</dbReference>
<feature type="transmembrane region" description="Helical" evidence="13">
    <location>
        <begin position="810"/>
        <end position="827"/>
    </location>
</feature>
<keyword evidence="4" id="KW-0964">Secreted</keyword>
<dbReference type="GO" id="GO:0006457">
    <property type="term" value="P:protein folding"/>
    <property type="evidence" value="ECO:0007669"/>
    <property type="project" value="TreeGrafter"/>
</dbReference>
<dbReference type="FunFam" id="1.20.120.1960:FF:000001">
    <property type="entry name" value="Sulfhydryl oxidase"/>
    <property type="match status" value="1"/>
</dbReference>
<keyword evidence="13" id="KW-0472">Membrane</keyword>
<dbReference type="InterPro" id="IPR036249">
    <property type="entry name" value="Thioredoxin-like_sf"/>
</dbReference>
<keyword evidence="5 13" id="KW-0285">Flavoprotein</keyword>
<dbReference type="EMBL" id="JARO02002384">
    <property type="protein sequence ID" value="KPP72794.1"/>
    <property type="molecule type" value="Genomic_DNA"/>
</dbReference>
<dbReference type="InterPro" id="IPR039798">
    <property type="entry name" value="Sulfhydryl_oxidase"/>
</dbReference>
<dbReference type="GO" id="GO:0003756">
    <property type="term" value="F:protein disulfide isomerase activity"/>
    <property type="evidence" value="ECO:0007669"/>
    <property type="project" value="TreeGrafter"/>
</dbReference>
<dbReference type="InterPro" id="IPR017905">
    <property type="entry name" value="ERV/ALR_sulphydryl_oxidase"/>
</dbReference>
<comment type="cofactor">
    <cofactor evidence="1 13">
        <name>FAD</name>
        <dbReference type="ChEBI" id="CHEBI:57692"/>
    </cofactor>
</comment>